<evidence type="ECO:0000313" key="1">
    <source>
        <dbReference type="EMBL" id="WLS80557.1"/>
    </source>
</evidence>
<dbReference type="InterPro" id="IPR003063">
    <property type="entry name" value="Cloacn_immnty_fam"/>
</dbReference>
<dbReference type="SUPFAM" id="SSF54552">
    <property type="entry name" value="Colicin E3 immunity protein"/>
    <property type="match status" value="1"/>
</dbReference>
<dbReference type="EMBL" id="CP132353">
    <property type="protein sequence ID" value="WLS80557.1"/>
    <property type="molecule type" value="Genomic_DNA"/>
</dbReference>
<gene>
    <name evidence="1" type="ORF">Q3V30_08790</name>
</gene>
<sequence length="85" mass="10150">MGLQLKLNWFEKETEEFTGKEYSQDLGDDVSVIERLDLSVEEDINNGEFEVKQGFASVLQPYFKHEIEINKFDYFVAFNYQKNKW</sequence>
<name>A0AA50HPS1_9GAMM</name>
<protein>
    <submittedName>
        <fullName evidence="1">Colicin E3-like toxin immunity protein</fullName>
    </submittedName>
</protein>
<reference evidence="1 2" key="1">
    <citation type="submission" date="2023-07" db="EMBL/GenBank/DDBJ databases">
        <title>Pathogenic bacteria of pear tree diseases.</title>
        <authorList>
            <person name="Zhang Z."/>
            <person name="He L."/>
            <person name="Huang R."/>
        </authorList>
    </citation>
    <scope>NUCLEOTIDE SEQUENCE [LARGE SCALE GENOMIC DNA]</scope>
    <source>
        <strain evidence="1 2">DE2</strain>
    </source>
</reference>
<dbReference type="KEGG" id="epi:Q3V30_08790"/>
<evidence type="ECO:0000313" key="2">
    <source>
        <dbReference type="Proteomes" id="UP001228139"/>
    </source>
</evidence>
<dbReference type="Pfam" id="PF03513">
    <property type="entry name" value="Cloacin_immun"/>
    <property type="match status" value="1"/>
</dbReference>
<dbReference type="InterPro" id="IPR036528">
    <property type="entry name" value="Cloacn_immnty_sf"/>
</dbReference>
<dbReference type="Proteomes" id="UP001228139">
    <property type="component" value="Chromosome"/>
</dbReference>
<dbReference type="RefSeq" id="WP_306212394.1">
    <property type="nucleotide sequence ID" value="NZ_CP132353.1"/>
</dbReference>
<dbReference type="GO" id="GO:0030153">
    <property type="term" value="P:bacteriocin immunity"/>
    <property type="evidence" value="ECO:0007669"/>
    <property type="project" value="InterPro"/>
</dbReference>
<dbReference type="GO" id="GO:0015643">
    <property type="term" value="F:toxic substance binding"/>
    <property type="evidence" value="ECO:0007669"/>
    <property type="project" value="InterPro"/>
</dbReference>
<dbReference type="PRINTS" id="PR01296">
    <property type="entry name" value="CLOACNIMMNTY"/>
</dbReference>
<keyword evidence="2" id="KW-1185">Reference proteome</keyword>
<organism evidence="1 2">
    <name type="scientific">Erwinia pyri</name>
    <dbReference type="NCBI Taxonomy" id="3062598"/>
    <lineage>
        <taxon>Bacteria</taxon>
        <taxon>Pseudomonadati</taxon>
        <taxon>Pseudomonadota</taxon>
        <taxon>Gammaproteobacteria</taxon>
        <taxon>Enterobacterales</taxon>
        <taxon>Erwiniaceae</taxon>
        <taxon>Erwinia</taxon>
    </lineage>
</organism>
<accession>A0AA50HPS1</accession>
<dbReference type="AlphaFoldDB" id="A0AA50HPS1"/>
<dbReference type="Gene3D" id="3.10.50.20">
    <property type="entry name" value="Cloacin immunity protein"/>
    <property type="match status" value="1"/>
</dbReference>
<proteinExistence type="predicted"/>